<keyword evidence="4" id="KW-1185">Reference proteome</keyword>
<evidence type="ECO:0000259" key="2">
    <source>
        <dbReference type="Pfam" id="PF07238"/>
    </source>
</evidence>
<dbReference type="Proteomes" id="UP000094936">
    <property type="component" value="Unassembled WGS sequence"/>
</dbReference>
<dbReference type="EMBL" id="LYBM01000014">
    <property type="protein sequence ID" value="ODA33624.1"/>
    <property type="molecule type" value="Genomic_DNA"/>
</dbReference>
<name>A0A1C3EK60_9GAMM</name>
<comment type="subunit">
    <text evidence="1">Monomer in both c-di-GMP-bound and free forms.</text>
</comment>
<evidence type="ECO:0000256" key="1">
    <source>
        <dbReference type="PIRNR" id="PIRNR028141"/>
    </source>
</evidence>
<dbReference type="InterPro" id="IPR009875">
    <property type="entry name" value="PilZ_domain"/>
</dbReference>
<dbReference type="STRING" id="1080227.A8L45_09580"/>
<reference evidence="3 4" key="1">
    <citation type="submission" date="2016-05" db="EMBL/GenBank/DDBJ databases">
        <title>Genomic Taxonomy of the Vibrionaceae.</title>
        <authorList>
            <person name="Gomez-Gil B."/>
            <person name="Enciso-Ibarra J."/>
        </authorList>
    </citation>
    <scope>NUCLEOTIDE SEQUENCE [LARGE SCALE GENOMIC DNA]</scope>
    <source>
        <strain evidence="3 4">CAIM 1920</strain>
    </source>
</reference>
<dbReference type="GO" id="GO:0035438">
    <property type="term" value="F:cyclic-di-GMP binding"/>
    <property type="evidence" value="ECO:0007669"/>
    <property type="project" value="InterPro"/>
</dbReference>
<keyword evidence="1" id="KW-0547">Nucleotide-binding</keyword>
<comment type="caution">
    <text evidence="3">The sequence shown here is derived from an EMBL/GenBank/DDBJ whole genome shotgun (WGS) entry which is preliminary data.</text>
</comment>
<feature type="domain" description="PilZ" evidence="2">
    <location>
        <begin position="3"/>
        <end position="100"/>
    </location>
</feature>
<dbReference type="PIRSF" id="PIRSF028141">
    <property type="entry name" value="C-di-GMP_BP_PA4608"/>
    <property type="match status" value="1"/>
</dbReference>
<gene>
    <name evidence="3" type="ORF">A8L45_09580</name>
</gene>
<comment type="function">
    <text evidence="1">Binds the second messenger bis-(3'-5') cyclic dimeric guanosine monophosphate (c-di-GMP). Can bind two c-di-GMP molecules per monomer. May play a role in bacterial second-messenger regulated processes. Binding to c-di-GMP induces a conformational change of the C- and N-termini resulting in the exposure of a highly negative surface on one side of the protein to a possible effector protein.</text>
</comment>
<proteinExistence type="predicted"/>
<protein>
    <recommendedName>
        <fullName evidence="1">Cyclic diguanosine monophosphate-binding protein</fullName>
        <shortName evidence="1">c-di-GMP-binding protein</shortName>
    </recommendedName>
    <alternativeName>
        <fullName evidence="1">Pilz domain-containing protein</fullName>
    </alternativeName>
</protein>
<dbReference type="OrthoDB" id="5298508at2"/>
<evidence type="ECO:0000313" key="4">
    <source>
        <dbReference type="Proteomes" id="UP000094936"/>
    </source>
</evidence>
<keyword evidence="1" id="KW-0973">c-di-GMP</keyword>
<dbReference type="RefSeq" id="WP_068901643.1">
    <property type="nucleotide sequence ID" value="NZ_JBHUIF010000031.1"/>
</dbReference>
<organism evidence="3 4">
    <name type="scientific">Veronia pacifica</name>
    <dbReference type="NCBI Taxonomy" id="1080227"/>
    <lineage>
        <taxon>Bacteria</taxon>
        <taxon>Pseudomonadati</taxon>
        <taxon>Pseudomonadota</taxon>
        <taxon>Gammaproteobacteria</taxon>
        <taxon>Vibrionales</taxon>
        <taxon>Vibrionaceae</taxon>
        <taxon>Veronia</taxon>
    </lineage>
</organism>
<dbReference type="Gene3D" id="2.40.10.220">
    <property type="entry name" value="predicted glycosyltransferase like domains"/>
    <property type="match status" value="1"/>
</dbReference>
<accession>A0A1C3EK60</accession>
<sequence>MRERRKFSRVVYHAKAVVCQDENTWPSSILDLSLKGALLEKPENWEQTDTASFELCFCLHDSDIELFMDVTLVDEDEHHLRFKITHVDIDSASHLKRLIELNVGDHNLLRRELAQLADLKEQV</sequence>
<dbReference type="InterPro" id="IPR027021">
    <property type="entry name" value="C-di-GMP_BP_PA4608"/>
</dbReference>
<dbReference type="Pfam" id="PF07238">
    <property type="entry name" value="PilZ"/>
    <property type="match status" value="1"/>
</dbReference>
<evidence type="ECO:0000313" key="3">
    <source>
        <dbReference type="EMBL" id="ODA33624.1"/>
    </source>
</evidence>
<dbReference type="AlphaFoldDB" id="A0A1C3EK60"/>
<dbReference type="SUPFAM" id="SSF141371">
    <property type="entry name" value="PilZ domain-like"/>
    <property type="match status" value="1"/>
</dbReference>